<name>A0ABY8TWB5_TETOB</name>
<dbReference type="InterPro" id="IPR051147">
    <property type="entry name" value="CFAP_domain-containing"/>
</dbReference>
<evidence type="ECO:0000313" key="4">
    <source>
        <dbReference type="EMBL" id="WIA13434.1"/>
    </source>
</evidence>
<keyword evidence="5" id="KW-1185">Reference proteome</keyword>
<dbReference type="InterPro" id="IPR025252">
    <property type="entry name" value="DUF4200"/>
</dbReference>
<feature type="coiled-coil region" evidence="2">
    <location>
        <begin position="96"/>
        <end position="130"/>
    </location>
</feature>
<gene>
    <name evidence="4" type="ORF">OEZ85_007014</name>
</gene>
<feature type="domain" description="DUF4200" evidence="3">
    <location>
        <begin position="29"/>
        <end position="146"/>
    </location>
</feature>
<dbReference type="PANTHER" id="PTHR21683">
    <property type="entry name" value="COILED-COIL DOMAIN-CONTAINING PROTEIN 42 LIKE-2-LIKE-RELATED"/>
    <property type="match status" value="1"/>
</dbReference>
<organism evidence="4 5">
    <name type="scientific">Tetradesmus obliquus</name>
    <name type="common">Green alga</name>
    <name type="synonym">Acutodesmus obliquus</name>
    <dbReference type="NCBI Taxonomy" id="3088"/>
    <lineage>
        <taxon>Eukaryota</taxon>
        <taxon>Viridiplantae</taxon>
        <taxon>Chlorophyta</taxon>
        <taxon>core chlorophytes</taxon>
        <taxon>Chlorophyceae</taxon>
        <taxon>CS clade</taxon>
        <taxon>Sphaeropleales</taxon>
        <taxon>Scenedesmaceae</taxon>
        <taxon>Tetradesmus</taxon>
    </lineage>
</organism>
<dbReference type="Pfam" id="PF13863">
    <property type="entry name" value="DUF4200"/>
    <property type="match status" value="1"/>
</dbReference>
<sequence length="298" mass="34743">MAGELQTIGSPSPVAKQFILENASPSTRLLEKRRQMFEVQEALELQKQEFARKEEIFRKREEALKKKDLELQESLIRFSKFLQENDSKRARADNKAADEVKSRQQKEKEIEQLTEVLEQLRDEKEHVHDVLEKYMQYQRYLESVLESADEYQEIQDLLLRHATLQATNDDLRAHQQYSAAEAEIIRVALQAFTKQKMDEILNLNNKLSQLKKQLENYEQQAAQQELKKDYSLRVASQRTLEYGQVVLSADNIFNRCRQKSHIAHPPETNPLQQLEIIGSYVSDLLAICKQKGVELGKS</sequence>
<proteinExistence type="predicted"/>
<keyword evidence="1 2" id="KW-0175">Coiled coil</keyword>
<evidence type="ECO:0000256" key="1">
    <source>
        <dbReference type="ARBA" id="ARBA00023054"/>
    </source>
</evidence>
<dbReference type="Proteomes" id="UP001244341">
    <property type="component" value="Chromosome 4b"/>
</dbReference>
<accession>A0ABY8TWB5</accession>
<protein>
    <recommendedName>
        <fullName evidence="3">DUF4200 domain-containing protein</fullName>
    </recommendedName>
</protein>
<dbReference type="PANTHER" id="PTHR21683:SF2">
    <property type="entry name" value="COILED-COIL DOMAIN-CONTAINING PROTEIN 42 LIKE-2-LIKE"/>
    <property type="match status" value="1"/>
</dbReference>
<evidence type="ECO:0000256" key="2">
    <source>
        <dbReference type="SAM" id="Coils"/>
    </source>
</evidence>
<reference evidence="4 5" key="1">
    <citation type="submission" date="2023-05" db="EMBL/GenBank/DDBJ databases">
        <title>A 100% complete, gapless, phased diploid assembly of the Scenedesmus obliquus UTEX 3031 genome.</title>
        <authorList>
            <person name="Biondi T.C."/>
            <person name="Hanschen E.R."/>
            <person name="Kwon T."/>
            <person name="Eng W."/>
            <person name="Kruse C.P.S."/>
            <person name="Koehler S.I."/>
            <person name="Kunde Y."/>
            <person name="Gleasner C.D."/>
            <person name="You Mak K.T."/>
            <person name="Polle J."/>
            <person name="Hovde B.T."/>
            <person name="Starkenburg S.R."/>
        </authorList>
    </citation>
    <scope>NUCLEOTIDE SEQUENCE [LARGE SCALE GENOMIC DNA]</scope>
    <source>
        <strain evidence="4 5">DOE0152z</strain>
    </source>
</reference>
<evidence type="ECO:0000259" key="3">
    <source>
        <dbReference type="Pfam" id="PF13863"/>
    </source>
</evidence>
<feature type="coiled-coil region" evidence="2">
    <location>
        <begin position="193"/>
        <end position="227"/>
    </location>
</feature>
<evidence type="ECO:0000313" key="5">
    <source>
        <dbReference type="Proteomes" id="UP001244341"/>
    </source>
</evidence>
<dbReference type="EMBL" id="CP126211">
    <property type="protein sequence ID" value="WIA13434.1"/>
    <property type="molecule type" value="Genomic_DNA"/>
</dbReference>